<organism evidence="1 2">
    <name type="scientific">Paramuricea clavata</name>
    <name type="common">Red gorgonian</name>
    <name type="synonym">Violescent sea-whip</name>
    <dbReference type="NCBI Taxonomy" id="317549"/>
    <lineage>
        <taxon>Eukaryota</taxon>
        <taxon>Metazoa</taxon>
        <taxon>Cnidaria</taxon>
        <taxon>Anthozoa</taxon>
        <taxon>Octocorallia</taxon>
        <taxon>Malacalcyonacea</taxon>
        <taxon>Plexauridae</taxon>
        <taxon>Paramuricea</taxon>
    </lineage>
</organism>
<dbReference type="InterPro" id="IPR043502">
    <property type="entry name" value="DNA/RNA_pol_sf"/>
</dbReference>
<protein>
    <submittedName>
        <fullName evidence="1">Uncharacterized protein</fullName>
    </submittedName>
</protein>
<proteinExistence type="predicted"/>
<gene>
    <name evidence="1" type="ORF">PACLA_8A068769</name>
</gene>
<evidence type="ECO:0000313" key="2">
    <source>
        <dbReference type="Proteomes" id="UP001152795"/>
    </source>
</evidence>
<reference evidence="1" key="1">
    <citation type="submission" date="2020-04" db="EMBL/GenBank/DDBJ databases">
        <authorList>
            <person name="Alioto T."/>
            <person name="Alioto T."/>
            <person name="Gomez Garrido J."/>
        </authorList>
    </citation>
    <scope>NUCLEOTIDE SEQUENCE</scope>
    <source>
        <strain evidence="1">A484AB</strain>
    </source>
</reference>
<accession>A0A7D9HZK1</accession>
<dbReference type="InterPro" id="IPR000477">
    <property type="entry name" value="RT_dom"/>
</dbReference>
<dbReference type="Pfam" id="PF00078">
    <property type="entry name" value="RVT_1"/>
    <property type="match status" value="1"/>
</dbReference>
<dbReference type="PROSITE" id="PS50878">
    <property type="entry name" value="RT_POL"/>
    <property type="match status" value="1"/>
</dbReference>
<dbReference type="EMBL" id="CACRXK020002309">
    <property type="protein sequence ID" value="CAB3993689.1"/>
    <property type="molecule type" value="Genomic_DNA"/>
</dbReference>
<evidence type="ECO:0000313" key="1">
    <source>
        <dbReference type="EMBL" id="CAB3993689.1"/>
    </source>
</evidence>
<keyword evidence="2" id="KW-1185">Reference proteome</keyword>
<dbReference type="AlphaFoldDB" id="A0A7D9HZK1"/>
<comment type="caution">
    <text evidence="1">The sequence shown here is derived from an EMBL/GenBank/DDBJ whole genome shotgun (WGS) entry which is preliminary data.</text>
</comment>
<dbReference type="PANTHER" id="PTHR33332">
    <property type="entry name" value="REVERSE TRANSCRIPTASE DOMAIN-CONTAINING PROTEIN"/>
    <property type="match status" value="1"/>
</dbReference>
<dbReference type="SUPFAM" id="SSF56672">
    <property type="entry name" value="DNA/RNA polymerases"/>
    <property type="match status" value="1"/>
</dbReference>
<dbReference type="Proteomes" id="UP001152795">
    <property type="component" value="Unassembled WGS sequence"/>
</dbReference>
<dbReference type="OrthoDB" id="6770994at2759"/>
<name>A0A7D9HZK1_PARCT</name>
<sequence length="116" mass="13392">MALIKCQHTWLTWLEGDAKYVRVLSFDFRKAFDSVPHDILCEKLKKLPINPYVTNWLISFLEDRKQRVVVDGIETEYLNINRGVPQGTVLGPVLFSIMVNDIKTVNPINQLSSRMT</sequence>